<dbReference type="Gene3D" id="3.10.450.50">
    <property type="match status" value="2"/>
</dbReference>
<reference evidence="4 5" key="1">
    <citation type="submission" date="2016-06" db="EMBL/GenBank/DDBJ databases">
        <title>Genome sequence of Porphyrobacter dokdonensis DSW-74.</title>
        <authorList>
            <person name="Kim J.F."/>
            <person name="Song J.Y."/>
        </authorList>
    </citation>
    <scope>NUCLEOTIDE SEQUENCE [LARGE SCALE GENOMIC DNA]</scope>
    <source>
        <strain evidence="4 5">DSW-74</strain>
    </source>
</reference>
<dbReference type="InterPro" id="IPR032710">
    <property type="entry name" value="NTF2-like_dom_sf"/>
</dbReference>
<dbReference type="PANTHER" id="PTHR47572">
    <property type="entry name" value="LIPOPROTEIN-RELATED"/>
    <property type="match status" value="1"/>
</dbReference>
<dbReference type="EMBL" id="LZYB01000006">
    <property type="protein sequence ID" value="OBV10486.1"/>
    <property type="molecule type" value="Genomic_DNA"/>
</dbReference>
<dbReference type="STRING" id="1300349.I603_2448"/>
<keyword evidence="5" id="KW-1185">Reference proteome</keyword>
<accession>A0A1A7BFG3</accession>
<keyword evidence="1" id="KW-0378">Hydrolase</keyword>
<comment type="caution">
    <text evidence="4">The sequence shown here is derived from an EMBL/GenBank/DDBJ whole genome shotgun (WGS) entry which is preliminary data.</text>
</comment>
<dbReference type="Pfam" id="PF12680">
    <property type="entry name" value="SnoaL_2"/>
    <property type="match status" value="1"/>
</dbReference>
<dbReference type="AlphaFoldDB" id="A0A1A7BFG3"/>
<organism evidence="4 5">
    <name type="scientific">Erythrobacter dokdonensis DSW-74</name>
    <dbReference type="NCBI Taxonomy" id="1300349"/>
    <lineage>
        <taxon>Bacteria</taxon>
        <taxon>Pseudomonadati</taxon>
        <taxon>Pseudomonadota</taxon>
        <taxon>Alphaproteobacteria</taxon>
        <taxon>Sphingomonadales</taxon>
        <taxon>Erythrobacteraceae</taxon>
        <taxon>Erythrobacter/Porphyrobacter group</taxon>
        <taxon>Erythrobacter</taxon>
    </lineage>
</organism>
<evidence type="ECO:0000256" key="1">
    <source>
        <dbReference type="ARBA" id="ARBA00022801"/>
    </source>
</evidence>
<dbReference type="InterPro" id="IPR037401">
    <property type="entry name" value="SnoaL-like"/>
</dbReference>
<feature type="domain" description="SnoaL-like" evidence="3">
    <location>
        <begin position="101"/>
        <end position="206"/>
    </location>
</feature>
<dbReference type="Gene3D" id="2.120.10.30">
    <property type="entry name" value="TolB, C-terminal domain"/>
    <property type="match status" value="1"/>
</dbReference>
<evidence type="ECO:0000259" key="3">
    <source>
        <dbReference type="Pfam" id="PF12680"/>
    </source>
</evidence>
<proteinExistence type="predicted"/>
<gene>
    <name evidence="4" type="ORF">I603_2448</name>
</gene>
<dbReference type="GO" id="GO:0016787">
    <property type="term" value="F:hydrolase activity"/>
    <property type="evidence" value="ECO:0007669"/>
    <property type="project" value="UniProtKB-KW"/>
</dbReference>
<evidence type="ECO:0000259" key="2">
    <source>
        <dbReference type="Pfam" id="PF08450"/>
    </source>
</evidence>
<protein>
    <submittedName>
        <fullName evidence="4">Uncharacterized protein</fullName>
    </submittedName>
</protein>
<sequence>MRSGGGMAARPWSFASGKAFLLAVLSLLIAQPLLAEERAPASGPPALEAAIAQSQVALDAILNGDPSLYRRFGSEWRLVHRHADPITTMRAAQPDASTDFARRYAAAWSSQKPEAVAAFFAEDGRLVVNDGEPAVGRAAIADVARGFMEAFPDLVVAFDKLGERDGRRIFHWTLTGTNTGPGGTGASVRISGVEAWAMGPDGLIADSGGSFDAADYARQLEAGASGKAQAGYTLFPADRSLTHAEDGVVLPDGRLLVGDWDHGLVTLDPDGTKRPFGNFAAAGFRTRPDPLWNSPNGISWEPDGRHVLVADITGGHIYRVDTRTQAVARIYDHPFGVNAAVRDPSGAIWFTQSTENAAGEGSEARMFAAADKPLGDGSVWRIAAAEVGKNDPQAVKVVEGLDFANGIVFDAPRGRVYVNEIVASRILSFAVDPQTGALSDRRVLVSLPTPDNIELDANGDLWVTSPFANAVYKVDADTGDRQTIFAPTPEASARMVSETYRRLEAGEGLLSLLGPDIWGPMPGLLTGLILAPDGTVYVSGLGDALVKLDGAAETDTDLAPILDNRTRVIIAGIRSGDVSQIMALYGPASLYAADNVTLLSDPGAIREFWVNVAASPAHDATLEVLRIERLGPDAFVEIQKYDVFDAGGERLFGGYASLLWRKVGGRWMIAADVSN</sequence>
<dbReference type="SUPFAM" id="SSF54427">
    <property type="entry name" value="NTF2-like"/>
    <property type="match status" value="2"/>
</dbReference>
<dbReference type="InterPro" id="IPR051262">
    <property type="entry name" value="SMP-30/CGR1_Lactonase"/>
</dbReference>
<dbReference type="PANTHER" id="PTHR47572:SF4">
    <property type="entry name" value="LACTONASE DRP35"/>
    <property type="match status" value="1"/>
</dbReference>
<feature type="domain" description="SMP-30/Gluconolactonase/LRE-like region" evidence="2">
    <location>
        <begin position="336"/>
        <end position="488"/>
    </location>
</feature>
<evidence type="ECO:0000313" key="5">
    <source>
        <dbReference type="Proteomes" id="UP000092484"/>
    </source>
</evidence>
<name>A0A1A7BFG3_9SPHN</name>
<dbReference type="SUPFAM" id="SSF63829">
    <property type="entry name" value="Calcium-dependent phosphotriesterase"/>
    <property type="match status" value="1"/>
</dbReference>
<dbReference type="InterPro" id="IPR011042">
    <property type="entry name" value="6-blade_b-propeller_TolB-like"/>
</dbReference>
<dbReference type="Proteomes" id="UP000092484">
    <property type="component" value="Unassembled WGS sequence"/>
</dbReference>
<dbReference type="InterPro" id="IPR013658">
    <property type="entry name" value="SGL"/>
</dbReference>
<evidence type="ECO:0000313" key="4">
    <source>
        <dbReference type="EMBL" id="OBV10486.1"/>
    </source>
</evidence>
<dbReference type="Pfam" id="PF08450">
    <property type="entry name" value="SGL"/>
    <property type="match status" value="1"/>
</dbReference>